<dbReference type="EMBL" id="LAZR01044772">
    <property type="protein sequence ID" value="KKL03838.1"/>
    <property type="molecule type" value="Genomic_DNA"/>
</dbReference>
<dbReference type="AlphaFoldDB" id="A0A0F9CVD6"/>
<proteinExistence type="predicted"/>
<gene>
    <name evidence="2" type="ORF">LCGC14_2622130</name>
</gene>
<name>A0A0F9CVD6_9ZZZZ</name>
<feature type="region of interest" description="Disordered" evidence="1">
    <location>
        <begin position="1"/>
        <end position="30"/>
    </location>
</feature>
<evidence type="ECO:0000256" key="1">
    <source>
        <dbReference type="SAM" id="MobiDB-lite"/>
    </source>
</evidence>
<comment type="caution">
    <text evidence="2">The sequence shown here is derived from an EMBL/GenBank/DDBJ whole genome shotgun (WGS) entry which is preliminary data.</text>
</comment>
<organism evidence="2">
    <name type="scientific">marine sediment metagenome</name>
    <dbReference type="NCBI Taxonomy" id="412755"/>
    <lineage>
        <taxon>unclassified sequences</taxon>
        <taxon>metagenomes</taxon>
        <taxon>ecological metagenomes</taxon>
    </lineage>
</organism>
<reference evidence="2" key="1">
    <citation type="journal article" date="2015" name="Nature">
        <title>Complex archaea that bridge the gap between prokaryotes and eukaryotes.</title>
        <authorList>
            <person name="Spang A."/>
            <person name="Saw J.H."/>
            <person name="Jorgensen S.L."/>
            <person name="Zaremba-Niedzwiedzka K."/>
            <person name="Martijn J."/>
            <person name="Lind A.E."/>
            <person name="van Eijk R."/>
            <person name="Schleper C."/>
            <person name="Guy L."/>
            <person name="Ettema T.J."/>
        </authorList>
    </citation>
    <scope>NUCLEOTIDE SEQUENCE</scope>
</reference>
<protein>
    <submittedName>
        <fullName evidence="2">Uncharacterized protein</fullName>
    </submittedName>
</protein>
<sequence length="68" mass="7616">MLDTITASKKDKCNPKTSAQKRLEKVSQVTERNVPTKKIAHSRVLLYGNSKTGQILTNSHMIDEAVYV</sequence>
<evidence type="ECO:0000313" key="2">
    <source>
        <dbReference type="EMBL" id="KKL03838.1"/>
    </source>
</evidence>
<feature type="non-terminal residue" evidence="2">
    <location>
        <position position="68"/>
    </location>
</feature>
<accession>A0A0F9CVD6</accession>